<evidence type="ECO:0000256" key="12">
    <source>
        <dbReference type="ARBA" id="ARBA00077136"/>
    </source>
</evidence>
<dbReference type="InterPro" id="IPR042203">
    <property type="entry name" value="Leu/Phe-tRNA_Trfase_C"/>
</dbReference>
<evidence type="ECO:0000256" key="11">
    <source>
        <dbReference type="ARBA" id="ARBA00074372"/>
    </source>
</evidence>
<dbReference type="InterPro" id="IPR016181">
    <property type="entry name" value="Acyl_CoA_acyltransferase"/>
</dbReference>
<dbReference type="FunFam" id="3.40.630.70:FF:000001">
    <property type="entry name" value="Leucyl/phenylalanyl-tRNA--protein transferase"/>
    <property type="match status" value="1"/>
</dbReference>
<evidence type="ECO:0000256" key="3">
    <source>
        <dbReference type="ARBA" id="ARBA00022679"/>
    </source>
</evidence>
<evidence type="ECO:0000256" key="13">
    <source>
        <dbReference type="ARBA" id="ARBA00077165"/>
    </source>
</evidence>
<dbReference type="PANTHER" id="PTHR30098:SF2">
    <property type="entry name" value="LEUCYL_PHENYLALANYL-TRNA--PROTEIN TRANSFERASE"/>
    <property type="match status" value="1"/>
</dbReference>
<evidence type="ECO:0000256" key="9">
    <source>
        <dbReference type="ARBA" id="ARBA00061535"/>
    </source>
</evidence>
<dbReference type="Proteomes" id="UP000273143">
    <property type="component" value="Chromosome"/>
</dbReference>
<keyword evidence="4 15" id="KW-0012">Acyltransferase</keyword>
<dbReference type="NCBIfam" id="TIGR00667">
    <property type="entry name" value="aat"/>
    <property type="match status" value="1"/>
</dbReference>
<dbReference type="Gene3D" id="3.40.630.70">
    <property type="entry name" value="Leucyl/phenylalanyl-tRNA-protein transferase, C-terminal domain"/>
    <property type="match status" value="1"/>
</dbReference>
<dbReference type="Pfam" id="PF03588">
    <property type="entry name" value="Leu_Phe_trans"/>
    <property type="match status" value="1"/>
</dbReference>
<reference evidence="17" key="1">
    <citation type="submission" date="2018-06" db="EMBL/GenBank/DDBJ databases">
        <title>Complete genome of Pseudomonas insecticola strain QZS01.</title>
        <authorList>
            <person name="Wang J."/>
            <person name="Su Q."/>
        </authorList>
    </citation>
    <scope>NUCLEOTIDE SEQUENCE [LARGE SCALE GENOMIC DNA]</scope>
    <source>
        <strain evidence="17">QZS01</strain>
    </source>
</reference>
<evidence type="ECO:0000256" key="10">
    <source>
        <dbReference type="ARBA" id="ARBA00066767"/>
    </source>
</evidence>
<evidence type="ECO:0000256" key="6">
    <source>
        <dbReference type="ARBA" id="ARBA00050652"/>
    </source>
</evidence>
<evidence type="ECO:0000313" key="17">
    <source>
        <dbReference type="Proteomes" id="UP000273143"/>
    </source>
</evidence>
<evidence type="ECO:0000256" key="4">
    <source>
        <dbReference type="ARBA" id="ARBA00023315"/>
    </source>
</evidence>
<comment type="catalytic activity">
    <reaction evidence="5 15">
        <text>L-phenylalanyl-tRNA(Phe) + an N-terminal L-alpha-aminoacyl-[protein] = an N-terminal L-phenylalanyl-L-alpha-aminoacyl-[protein] + tRNA(Phe)</text>
        <dbReference type="Rhea" id="RHEA:43632"/>
        <dbReference type="Rhea" id="RHEA-COMP:9668"/>
        <dbReference type="Rhea" id="RHEA-COMP:9699"/>
        <dbReference type="Rhea" id="RHEA-COMP:10636"/>
        <dbReference type="Rhea" id="RHEA-COMP:10637"/>
        <dbReference type="ChEBI" id="CHEBI:78442"/>
        <dbReference type="ChEBI" id="CHEBI:78531"/>
        <dbReference type="ChEBI" id="CHEBI:78597"/>
        <dbReference type="ChEBI" id="CHEBI:83561"/>
        <dbReference type="EC" id="2.3.2.6"/>
    </reaction>
</comment>
<dbReference type="InterPro" id="IPR004616">
    <property type="entry name" value="Leu/Phe-tRNA_Trfase"/>
</dbReference>
<dbReference type="KEGG" id="emo:DM558_05935"/>
<dbReference type="InterPro" id="IPR042221">
    <property type="entry name" value="Leu/Phe-tRNA_Trfase_N"/>
</dbReference>
<comment type="function">
    <text evidence="8 15">Functions in the N-end rule pathway of protein degradation where it conjugates Leu, Phe and, less efficiently, Met from aminoacyl-tRNAs to the N-termini of proteins containing an N-terminal arginine or lysine.</text>
</comment>
<evidence type="ECO:0000313" key="16">
    <source>
        <dbReference type="EMBL" id="AZS50342.1"/>
    </source>
</evidence>
<name>A0A3Q9JN48_9GAMM</name>
<evidence type="ECO:0000256" key="1">
    <source>
        <dbReference type="ARBA" id="ARBA00004496"/>
    </source>
</evidence>
<gene>
    <name evidence="15" type="primary">aat</name>
    <name evidence="16" type="ORF">DM558_05935</name>
</gene>
<dbReference type="AlphaFoldDB" id="A0A3Q9JN48"/>
<accession>A0A3Q9JN48</accession>
<dbReference type="GO" id="GO:0005737">
    <property type="term" value="C:cytoplasm"/>
    <property type="evidence" value="ECO:0007669"/>
    <property type="project" value="UniProtKB-SubCell"/>
</dbReference>
<dbReference type="SUPFAM" id="SSF55729">
    <property type="entry name" value="Acyl-CoA N-acyltransferases (Nat)"/>
    <property type="match status" value="1"/>
</dbReference>
<sequence length="233" mass="26556">MSLTLLSDEDLTFPPLEQALTEPDGLLAMGGDLSPTRLEAAYRHGCFPWFNPEDPILWWSPDPRMVLFPDQLHVSRSMRRLLNASTFDVTYDQEFSAVIEGCSQPRDYTDLTWITDDMRQAYLTLHELGLAHSVEIWQQGELVGGLYGLLIGRLFFGESMFSRVTNASKFGFIQLVYKLRKAGVVLIDCQMHTSHLQSLGADLIPRKVFASYLRDYQYQSISIDWKYSDGMVG</sequence>
<comment type="similarity">
    <text evidence="9 15">Belongs to the L/F-transferase family.</text>
</comment>
<dbReference type="GO" id="GO:0008914">
    <property type="term" value="F:leucyl-tRNA--protein transferase activity"/>
    <property type="evidence" value="ECO:0007669"/>
    <property type="project" value="UniProtKB-UniRule"/>
</dbReference>
<evidence type="ECO:0000256" key="15">
    <source>
        <dbReference type="HAMAP-Rule" id="MF_00688"/>
    </source>
</evidence>
<evidence type="ECO:0000256" key="5">
    <source>
        <dbReference type="ARBA" id="ARBA00050607"/>
    </source>
</evidence>
<evidence type="ECO:0000256" key="7">
    <source>
        <dbReference type="ARBA" id="ARBA00051538"/>
    </source>
</evidence>
<proteinExistence type="inferred from homology"/>
<dbReference type="Gene3D" id="3.30.70.3550">
    <property type="entry name" value="Leucyl/phenylalanyl-tRNA-protein transferase, N-terminal domain"/>
    <property type="match status" value="1"/>
</dbReference>
<comment type="catalytic activity">
    <reaction evidence="7 15">
        <text>N-terminal L-lysyl-[protein] + L-leucyl-tRNA(Leu) = N-terminal L-leucyl-L-lysyl-[protein] + tRNA(Leu) + H(+)</text>
        <dbReference type="Rhea" id="RHEA:12340"/>
        <dbReference type="Rhea" id="RHEA-COMP:9613"/>
        <dbReference type="Rhea" id="RHEA-COMP:9622"/>
        <dbReference type="Rhea" id="RHEA-COMP:12670"/>
        <dbReference type="Rhea" id="RHEA-COMP:12671"/>
        <dbReference type="ChEBI" id="CHEBI:15378"/>
        <dbReference type="ChEBI" id="CHEBI:65249"/>
        <dbReference type="ChEBI" id="CHEBI:78442"/>
        <dbReference type="ChEBI" id="CHEBI:78494"/>
        <dbReference type="ChEBI" id="CHEBI:133043"/>
        <dbReference type="EC" id="2.3.2.6"/>
    </reaction>
</comment>
<dbReference type="EC" id="2.3.2.6" evidence="10 15"/>
<dbReference type="GO" id="GO:0030163">
    <property type="term" value="P:protein catabolic process"/>
    <property type="evidence" value="ECO:0007669"/>
    <property type="project" value="UniProtKB-UniRule"/>
</dbReference>
<evidence type="ECO:0000256" key="2">
    <source>
        <dbReference type="ARBA" id="ARBA00022490"/>
    </source>
</evidence>
<dbReference type="HAMAP" id="MF_00688">
    <property type="entry name" value="Leu_Phe_trans"/>
    <property type="match status" value="1"/>
</dbReference>
<dbReference type="FunFam" id="3.30.70.3550:FF:000001">
    <property type="entry name" value="Leucyl/phenylalanyl-tRNA--protein transferase"/>
    <property type="match status" value="1"/>
</dbReference>
<protein>
    <recommendedName>
        <fullName evidence="11 15">Leucyl/phenylalanyl-tRNA--protein transferase</fullName>
        <ecNumber evidence="10 15">2.3.2.6</ecNumber>
    </recommendedName>
    <alternativeName>
        <fullName evidence="12 15">L/F-transferase</fullName>
    </alternativeName>
    <alternativeName>
        <fullName evidence="13 15">Leucyltransferase</fullName>
    </alternativeName>
    <alternativeName>
        <fullName evidence="14 15">Phenyalanyltransferase</fullName>
    </alternativeName>
</protein>
<dbReference type="RefSeq" id="WP_109702950.1">
    <property type="nucleotide sequence ID" value="NZ_CP029822.1"/>
</dbReference>
<evidence type="ECO:0000256" key="8">
    <source>
        <dbReference type="ARBA" id="ARBA00054043"/>
    </source>
</evidence>
<keyword evidence="3 15" id="KW-0808">Transferase</keyword>
<comment type="subcellular location">
    <subcellularLocation>
        <location evidence="1 15">Cytoplasm</location>
    </subcellularLocation>
</comment>
<organism evidence="16 17">
    <name type="scientific">Entomomonas moraniae</name>
    <dbReference type="NCBI Taxonomy" id="2213226"/>
    <lineage>
        <taxon>Bacteria</taxon>
        <taxon>Pseudomonadati</taxon>
        <taxon>Pseudomonadota</taxon>
        <taxon>Gammaproteobacteria</taxon>
        <taxon>Pseudomonadales</taxon>
        <taxon>Pseudomonadaceae</taxon>
        <taxon>Entomomonas</taxon>
    </lineage>
</organism>
<comment type="catalytic activity">
    <reaction evidence="6 15">
        <text>N-terminal L-arginyl-[protein] + L-leucyl-tRNA(Leu) = N-terminal L-leucyl-L-arginyl-[protein] + tRNA(Leu) + H(+)</text>
        <dbReference type="Rhea" id="RHEA:50416"/>
        <dbReference type="Rhea" id="RHEA-COMP:9613"/>
        <dbReference type="Rhea" id="RHEA-COMP:9622"/>
        <dbReference type="Rhea" id="RHEA-COMP:12672"/>
        <dbReference type="Rhea" id="RHEA-COMP:12673"/>
        <dbReference type="ChEBI" id="CHEBI:15378"/>
        <dbReference type="ChEBI" id="CHEBI:64719"/>
        <dbReference type="ChEBI" id="CHEBI:78442"/>
        <dbReference type="ChEBI" id="CHEBI:78494"/>
        <dbReference type="ChEBI" id="CHEBI:133044"/>
        <dbReference type="EC" id="2.3.2.6"/>
    </reaction>
</comment>
<dbReference type="PANTHER" id="PTHR30098">
    <property type="entry name" value="LEUCYL/PHENYLALANYL-TRNA--PROTEIN TRANSFERASE"/>
    <property type="match status" value="1"/>
</dbReference>
<dbReference type="EMBL" id="CP029822">
    <property type="protein sequence ID" value="AZS50342.1"/>
    <property type="molecule type" value="Genomic_DNA"/>
</dbReference>
<keyword evidence="17" id="KW-1185">Reference proteome</keyword>
<evidence type="ECO:0000256" key="14">
    <source>
        <dbReference type="ARBA" id="ARBA00083640"/>
    </source>
</evidence>
<keyword evidence="2 15" id="KW-0963">Cytoplasm</keyword>